<evidence type="ECO:0000256" key="4">
    <source>
        <dbReference type="ARBA" id="ARBA00022827"/>
    </source>
</evidence>
<dbReference type="STRING" id="1461694.ATO9_09930"/>
<dbReference type="RefSeq" id="WP_043747903.1">
    <property type="nucleotide sequence ID" value="NZ_AQQX01000003.1"/>
</dbReference>
<dbReference type="Proteomes" id="UP000030004">
    <property type="component" value="Unassembled WGS sequence"/>
</dbReference>
<sequence>MELKFTPEEEAFRMEVREFIEANLPDETREHLKKGNAPTKDMTVQWHKALHEKGWATPRWPAEWGGPGWSVTQMYIFQQENQRAGAPDPQGFNVGMIGPVLIQFASDEMKKKFLPKIASLDYWFCQGFSEPGAGSDLASLKTSAKWDEEGQQWIVNGQKTWTTYAQHADWIFLLVRTSNEGKKQEGISFLLVDMTSPGVEVHPIQTMDGGHEINSVFFTDVKVPAENLIGEVNKGWTYAKFLLGNERLGAPRVGSSQAKLEQLKEIAKERIVRGKPLWDHPRFRDKYVEAQVELKALEMTVMRVLSSMQAGADQSKPDPATSVIKIKGAQMVQRMTELFVEMAGEQALPWTDGEEGDNARIGPYWAERAAPNYFNYRKSSIYGGSDQVQKGIISKAILGL</sequence>
<evidence type="ECO:0000313" key="10">
    <source>
        <dbReference type="EMBL" id="KGM49004.1"/>
    </source>
</evidence>
<comment type="cofactor">
    <cofactor evidence="1 6">
        <name>FAD</name>
        <dbReference type="ChEBI" id="CHEBI:57692"/>
    </cofactor>
</comment>
<dbReference type="Gene3D" id="2.40.110.10">
    <property type="entry name" value="Butyryl-CoA Dehydrogenase, subunit A, domain 2"/>
    <property type="match status" value="1"/>
</dbReference>
<dbReference type="InterPro" id="IPR046373">
    <property type="entry name" value="Acyl-CoA_Oxase/DH_mid-dom_sf"/>
</dbReference>
<name>A0A0A0EF21_9RHOB</name>
<evidence type="ECO:0000256" key="3">
    <source>
        <dbReference type="ARBA" id="ARBA00022630"/>
    </source>
</evidence>
<protein>
    <submittedName>
        <fullName evidence="10">Acyl-CoA dehydrogenase</fullName>
    </submittedName>
</protein>
<reference evidence="10 11" key="1">
    <citation type="journal article" date="2015" name="Antonie Van Leeuwenhoek">
        <title>Pseudooceanicola atlanticus gen. nov. sp. nov., isolated from surface seawater of the Atlantic Ocean and reclassification of Oceanicola batsensis, Oceanicola marinus, Oceanicola nitratireducens, Oceanicola nanhaiensis, Oceanicola antarcticus and Oceanicola flagellatus, as Pseudooceanicola batsensis comb. nov., Pseudooceanicola marinus comb. nov., Pseudooceanicola nitratireducens comb. nov., Pseudooceanicola nanhaiensis comb. nov., Pseudooceanicola antarcticus comb. nov., and Pseudooceanicola flagellatus comb. nov.</title>
        <authorList>
            <person name="Lai Q."/>
            <person name="Li G."/>
            <person name="Liu X."/>
            <person name="Du Y."/>
            <person name="Sun F."/>
            <person name="Shao Z."/>
        </authorList>
    </citation>
    <scope>NUCLEOTIDE SEQUENCE [LARGE SCALE GENOMIC DNA]</scope>
    <source>
        <strain evidence="10 11">22II-s11g</strain>
    </source>
</reference>
<dbReference type="InterPro" id="IPR006091">
    <property type="entry name" value="Acyl-CoA_Oxase/DH_mid-dom"/>
</dbReference>
<dbReference type="eggNOG" id="COG1960">
    <property type="taxonomic scope" value="Bacteria"/>
</dbReference>
<keyword evidence="4 6" id="KW-0274">FAD</keyword>
<dbReference type="AlphaFoldDB" id="A0A0A0EF21"/>
<dbReference type="GO" id="GO:0050660">
    <property type="term" value="F:flavin adenine dinucleotide binding"/>
    <property type="evidence" value="ECO:0007669"/>
    <property type="project" value="InterPro"/>
</dbReference>
<gene>
    <name evidence="10" type="ORF">ATO9_09930</name>
</gene>
<keyword evidence="5 6" id="KW-0560">Oxidoreductase</keyword>
<evidence type="ECO:0000259" key="8">
    <source>
        <dbReference type="Pfam" id="PF02770"/>
    </source>
</evidence>
<dbReference type="InterPro" id="IPR052161">
    <property type="entry name" value="Mycobact_Acyl-CoA_DH"/>
</dbReference>
<comment type="caution">
    <text evidence="10">The sequence shown here is derived from an EMBL/GenBank/DDBJ whole genome shotgun (WGS) entry which is preliminary data.</text>
</comment>
<dbReference type="PANTHER" id="PTHR43292:SF3">
    <property type="entry name" value="ACYL-COA DEHYDROGENASE FADE29"/>
    <property type="match status" value="1"/>
</dbReference>
<organism evidence="10 11">
    <name type="scientific">Pseudooceanicola atlanticus</name>
    <dbReference type="NCBI Taxonomy" id="1461694"/>
    <lineage>
        <taxon>Bacteria</taxon>
        <taxon>Pseudomonadati</taxon>
        <taxon>Pseudomonadota</taxon>
        <taxon>Alphaproteobacteria</taxon>
        <taxon>Rhodobacterales</taxon>
        <taxon>Paracoccaceae</taxon>
        <taxon>Pseudooceanicola</taxon>
    </lineage>
</organism>
<feature type="domain" description="Acyl-CoA dehydrogenase/oxidase N-terminal" evidence="9">
    <location>
        <begin position="6"/>
        <end position="119"/>
    </location>
</feature>
<dbReference type="OrthoDB" id="9775090at2"/>
<evidence type="ECO:0000313" key="11">
    <source>
        <dbReference type="Proteomes" id="UP000030004"/>
    </source>
</evidence>
<dbReference type="InterPro" id="IPR013786">
    <property type="entry name" value="AcylCoA_DH/ox_N"/>
</dbReference>
<evidence type="ECO:0000256" key="2">
    <source>
        <dbReference type="ARBA" id="ARBA00009347"/>
    </source>
</evidence>
<dbReference type="Pfam" id="PF02771">
    <property type="entry name" value="Acyl-CoA_dh_N"/>
    <property type="match status" value="1"/>
</dbReference>
<dbReference type="GO" id="GO:0005886">
    <property type="term" value="C:plasma membrane"/>
    <property type="evidence" value="ECO:0007669"/>
    <property type="project" value="TreeGrafter"/>
</dbReference>
<accession>A0A0A0EF21</accession>
<dbReference type="InterPro" id="IPR036250">
    <property type="entry name" value="AcylCo_DH-like_C"/>
</dbReference>
<dbReference type="Gene3D" id="1.10.540.10">
    <property type="entry name" value="Acyl-CoA dehydrogenase/oxidase, N-terminal domain"/>
    <property type="match status" value="1"/>
</dbReference>
<feature type="domain" description="Acyl-CoA dehydrogenase/oxidase C-terminal" evidence="7">
    <location>
        <begin position="233"/>
        <end position="398"/>
    </location>
</feature>
<dbReference type="EMBL" id="AQQX01000003">
    <property type="protein sequence ID" value="KGM49004.1"/>
    <property type="molecule type" value="Genomic_DNA"/>
</dbReference>
<dbReference type="SUPFAM" id="SSF47203">
    <property type="entry name" value="Acyl-CoA dehydrogenase C-terminal domain-like"/>
    <property type="match status" value="1"/>
</dbReference>
<dbReference type="Pfam" id="PF02770">
    <property type="entry name" value="Acyl-CoA_dh_M"/>
    <property type="match status" value="1"/>
</dbReference>
<dbReference type="SUPFAM" id="SSF56645">
    <property type="entry name" value="Acyl-CoA dehydrogenase NM domain-like"/>
    <property type="match status" value="1"/>
</dbReference>
<dbReference type="GO" id="GO:0016627">
    <property type="term" value="F:oxidoreductase activity, acting on the CH-CH group of donors"/>
    <property type="evidence" value="ECO:0007669"/>
    <property type="project" value="InterPro"/>
</dbReference>
<dbReference type="FunFam" id="2.40.110.10:FF:000011">
    <property type="entry name" value="Acyl-CoA dehydrogenase FadE34"/>
    <property type="match status" value="1"/>
</dbReference>
<evidence type="ECO:0000259" key="9">
    <source>
        <dbReference type="Pfam" id="PF02771"/>
    </source>
</evidence>
<dbReference type="InterPro" id="IPR009075">
    <property type="entry name" value="AcylCo_DH/oxidase_C"/>
</dbReference>
<dbReference type="Gene3D" id="1.20.140.10">
    <property type="entry name" value="Butyryl-CoA Dehydrogenase, subunit A, domain 3"/>
    <property type="match status" value="1"/>
</dbReference>
<evidence type="ECO:0000256" key="6">
    <source>
        <dbReference type="RuleBase" id="RU362125"/>
    </source>
</evidence>
<feature type="domain" description="Acyl-CoA oxidase/dehydrogenase middle" evidence="8">
    <location>
        <begin position="125"/>
        <end position="220"/>
    </location>
</feature>
<dbReference type="InterPro" id="IPR037069">
    <property type="entry name" value="AcylCoA_DH/ox_N_sf"/>
</dbReference>
<evidence type="ECO:0000259" key="7">
    <source>
        <dbReference type="Pfam" id="PF00441"/>
    </source>
</evidence>
<dbReference type="PANTHER" id="PTHR43292">
    <property type="entry name" value="ACYL-COA DEHYDROGENASE"/>
    <property type="match status" value="1"/>
</dbReference>
<evidence type="ECO:0000256" key="1">
    <source>
        <dbReference type="ARBA" id="ARBA00001974"/>
    </source>
</evidence>
<comment type="similarity">
    <text evidence="2 6">Belongs to the acyl-CoA dehydrogenase family.</text>
</comment>
<evidence type="ECO:0000256" key="5">
    <source>
        <dbReference type="ARBA" id="ARBA00023002"/>
    </source>
</evidence>
<dbReference type="Pfam" id="PF00441">
    <property type="entry name" value="Acyl-CoA_dh_1"/>
    <property type="match status" value="1"/>
</dbReference>
<proteinExistence type="inferred from homology"/>
<dbReference type="InterPro" id="IPR009100">
    <property type="entry name" value="AcylCoA_DH/oxidase_NM_dom_sf"/>
</dbReference>
<keyword evidence="3 6" id="KW-0285">Flavoprotein</keyword>
<keyword evidence="11" id="KW-1185">Reference proteome</keyword>